<dbReference type="EMBL" id="JAGFBR010000004">
    <property type="protein sequence ID" value="KAH0468320.1"/>
    <property type="molecule type" value="Genomic_DNA"/>
</dbReference>
<protein>
    <submittedName>
        <fullName evidence="2">Uncharacterized protein</fullName>
    </submittedName>
</protein>
<reference evidence="2 3" key="1">
    <citation type="journal article" date="2021" name="Hortic Res">
        <title>Chromosome-scale assembly of the Dendrobium chrysotoxum genome enhances the understanding of orchid evolution.</title>
        <authorList>
            <person name="Zhang Y."/>
            <person name="Zhang G.Q."/>
            <person name="Zhang D."/>
            <person name="Liu X.D."/>
            <person name="Xu X.Y."/>
            <person name="Sun W.H."/>
            <person name="Yu X."/>
            <person name="Zhu X."/>
            <person name="Wang Z.W."/>
            <person name="Zhao X."/>
            <person name="Zhong W.Y."/>
            <person name="Chen H."/>
            <person name="Yin W.L."/>
            <person name="Huang T."/>
            <person name="Niu S.C."/>
            <person name="Liu Z.J."/>
        </authorList>
    </citation>
    <scope>NUCLEOTIDE SEQUENCE [LARGE SCALE GENOMIC DNA]</scope>
    <source>
        <strain evidence="2">Lindl</strain>
    </source>
</reference>
<organism evidence="2 3">
    <name type="scientific">Dendrobium chrysotoxum</name>
    <name type="common">Orchid</name>
    <dbReference type="NCBI Taxonomy" id="161865"/>
    <lineage>
        <taxon>Eukaryota</taxon>
        <taxon>Viridiplantae</taxon>
        <taxon>Streptophyta</taxon>
        <taxon>Embryophyta</taxon>
        <taxon>Tracheophyta</taxon>
        <taxon>Spermatophyta</taxon>
        <taxon>Magnoliopsida</taxon>
        <taxon>Liliopsida</taxon>
        <taxon>Asparagales</taxon>
        <taxon>Orchidaceae</taxon>
        <taxon>Epidendroideae</taxon>
        <taxon>Malaxideae</taxon>
        <taxon>Dendrobiinae</taxon>
        <taxon>Dendrobium</taxon>
    </lineage>
</organism>
<evidence type="ECO:0000313" key="3">
    <source>
        <dbReference type="Proteomes" id="UP000775213"/>
    </source>
</evidence>
<keyword evidence="3" id="KW-1185">Reference proteome</keyword>
<evidence type="ECO:0000256" key="1">
    <source>
        <dbReference type="SAM" id="MobiDB-lite"/>
    </source>
</evidence>
<accession>A0AAV7HLX0</accession>
<proteinExistence type="predicted"/>
<name>A0AAV7HLX0_DENCH</name>
<sequence>MAPASTDKSVDLPAPLGPTMARSSPGLASQGVTHAYSAQAGKDDRLREFRVVLRVECVKLALCVFALDLAVDDAYALNNIDFLSVKYHRTGPAGSTVNRSGDQSDPTHRTGFTSNRIEPAIQPVNR</sequence>
<dbReference type="Proteomes" id="UP000775213">
    <property type="component" value="Unassembled WGS sequence"/>
</dbReference>
<feature type="region of interest" description="Disordered" evidence="1">
    <location>
        <begin position="93"/>
        <end position="126"/>
    </location>
</feature>
<gene>
    <name evidence="2" type="ORF">IEQ34_003353</name>
</gene>
<feature type="compositionally biased region" description="Polar residues" evidence="1">
    <location>
        <begin position="93"/>
        <end position="116"/>
    </location>
</feature>
<comment type="caution">
    <text evidence="2">The sequence shown here is derived from an EMBL/GenBank/DDBJ whole genome shotgun (WGS) entry which is preliminary data.</text>
</comment>
<evidence type="ECO:0000313" key="2">
    <source>
        <dbReference type="EMBL" id="KAH0468320.1"/>
    </source>
</evidence>
<feature type="region of interest" description="Disordered" evidence="1">
    <location>
        <begin position="1"/>
        <end position="32"/>
    </location>
</feature>
<dbReference type="AlphaFoldDB" id="A0AAV7HLX0"/>